<organism evidence="1 2">
    <name type="scientific">Candidatus Thalassospirochaeta sargassi</name>
    <dbReference type="NCBI Taxonomy" id="3119039"/>
    <lineage>
        <taxon>Bacteria</taxon>
        <taxon>Pseudomonadati</taxon>
        <taxon>Spirochaetota</taxon>
        <taxon>Spirochaetia</taxon>
        <taxon>Spirochaetales</taxon>
        <taxon>Spirochaetaceae</taxon>
        <taxon>Candidatus Thalassospirochaeta</taxon>
    </lineage>
</organism>
<gene>
    <name evidence="1" type="ORF">PQJ61_03175</name>
</gene>
<comment type="caution">
    <text evidence="1">The sequence shown here is derived from an EMBL/GenBank/DDBJ whole genome shotgun (WGS) entry which is preliminary data.</text>
</comment>
<dbReference type="Gene3D" id="3.40.50.300">
    <property type="entry name" value="P-loop containing nucleotide triphosphate hydrolases"/>
    <property type="match status" value="1"/>
</dbReference>
<proteinExistence type="predicted"/>
<evidence type="ECO:0000313" key="2">
    <source>
        <dbReference type="Proteomes" id="UP001221217"/>
    </source>
</evidence>
<reference evidence="1 2" key="1">
    <citation type="submission" date="2022-12" db="EMBL/GenBank/DDBJ databases">
        <title>Metagenome assembled genome from gulf of manar.</title>
        <authorList>
            <person name="Kohli P."/>
            <person name="Pk S."/>
            <person name="Venkata Ramana C."/>
            <person name="Sasikala C."/>
        </authorList>
    </citation>
    <scope>NUCLEOTIDE SEQUENCE [LARGE SCALE GENOMIC DNA]</scope>
    <source>
        <strain evidence="1">JB008</strain>
    </source>
</reference>
<dbReference type="AlphaFoldDB" id="A0AAJ1IE28"/>
<dbReference type="Proteomes" id="UP001221217">
    <property type="component" value="Unassembled WGS sequence"/>
</dbReference>
<dbReference type="SUPFAM" id="SSF52540">
    <property type="entry name" value="P-loop containing nucleoside triphosphate hydrolases"/>
    <property type="match status" value="1"/>
</dbReference>
<name>A0AAJ1IE28_9SPIO</name>
<protein>
    <submittedName>
        <fullName evidence="1">Sulfotransferase</fullName>
    </submittedName>
</protein>
<accession>A0AAJ1IE28</accession>
<dbReference type="EMBL" id="JAQQAL010000009">
    <property type="protein sequence ID" value="MDC7225750.1"/>
    <property type="molecule type" value="Genomic_DNA"/>
</dbReference>
<dbReference type="InterPro" id="IPR027417">
    <property type="entry name" value="P-loop_NTPase"/>
</dbReference>
<sequence length="315" mass="37411">MAVSRKHCIFLSSTGRTGTKFFGETMSRMIEDCVSVHEPDTTRVSMPGDWIRKMAKFGVPKMLWGQYRECYSFGKLSTTRHRGITGDDKVRQYIIDNRLDYIEGFRKGLYIESNHIVYGVLDQIVELFPNSKIIWVMRDPRTWVRSAINSNAYHLYSMWDWDSINLSVRAFNFPDDPSAGRWRKMSKFEKYCWYYTNINNRAFELMEKCPNVRIFRYEDLFNKDKREQYFTQMLDYATGFDDGFKRDYTFKPELLDIKIHAAASKRLLPKWQKWNSGMADAMNFHCGEIMKRFGYGDEAEWLEKLSNTDSIKYRA</sequence>
<evidence type="ECO:0000313" key="1">
    <source>
        <dbReference type="EMBL" id="MDC7225750.1"/>
    </source>
</evidence>